<dbReference type="InterPro" id="IPR046938">
    <property type="entry name" value="DNA_clamp_sf"/>
</dbReference>
<evidence type="ECO:0000313" key="13">
    <source>
        <dbReference type="EMBL" id="OGD40072.1"/>
    </source>
</evidence>
<evidence type="ECO:0000259" key="12">
    <source>
        <dbReference type="Pfam" id="PF02768"/>
    </source>
</evidence>
<dbReference type="Pfam" id="PF02767">
    <property type="entry name" value="DNA_pol3_beta_2"/>
    <property type="match status" value="1"/>
</dbReference>
<dbReference type="NCBIfam" id="TIGR00663">
    <property type="entry name" value="dnan"/>
    <property type="match status" value="1"/>
</dbReference>
<evidence type="ECO:0000256" key="5">
    <source>
        <dbReference type="ARBA" id="ARBA00022695"/>
    </source>
</evidence>
<proteinExistence type="inferred from homology"/>
<dbReference type="Gene3D" id="3.70.10.10">
    <property type="match status" value="1"/>
</dbReference>
<keyword evidence="4 9" id="KW-0808">Transferase</keyword>
<keyword evidence="5 9" id="KW-0548">Nucleotidyltransferase</keyword>
<keyword evidence="8" id="KW-0238">DNA-binding</keyword>
<dbReference type="GO" id="GO:0003677">
    <property type="term" value="F:DNA binding"/>
    <property type="evidence" value="ECO:0007669"/>
    <property type="project" value="UniProtKB-UniRule"/>
</dbReference>
<evidence type="ECO:0000256" key="9">
    <source>
        <dbReference type="PIRNR" id="PIRNR000804"/>
    </source>
</evidence>
<dbReference type="Gene3D" id="3.10.150.10">
    <property type="entry name" value="DNA Polymerase III, subunit A, domain 2"/>
    <property type="match status" value="1"/>
</dbReference>
<evidence type="ECO:0000256" key="8">
    <source>
        <dbReference type="ARBA" id="ARBA00023125"/>
    </source>
</evidence>
<evidence type="ECO:0000256" key="6">
    <source>
        <dbReference type="ARBA" id="ARBA00022705"/>
    </source>
</evidence>
<sequence length="369" mass="41584">MKITCLRENLKEALDHAERMTSRNTTLPILNHFLLITDKGQLKVSATDLEVGFSAYVQGKISNDGSLAVPAKLLTQFVNNLPNKKIDLEIKNSSLHLNCESARAVIRGLNPDDFPIIPKIKSTQVLIINSKVLKEAFGDVINACAASDARPEIAGVYVIISSDYIKFVATDSFRLAEKTVFKNDIKKYQDNYNIIIPVRTVSEVLRIIGDKNQDISIFIDPNQILYDFGESRLVSRLINGKYPDYEAVVPKDYETQVLISRDVFEEAIRLASCFTGRLSDVVFKTNSKNGELEVFSNDTDLGEHQTKLKSDIKGKDVQAVFNWRYVLDGLKNIRSEELLIEFNGGERPAIIRPVGRSDYFYIVMPIKNK</sequence>
<comment type="similarity">
    <text evidence="2 9">Belongs to the beta sliding clamp family.</text>
</comment>
<dbReference type="PANTHER" id="PTHR30478">
    <property type="entry name" value="DNA POLYMERASE III SUBUNIT BETA"/>
    <property type="match status" value="1"/>
</dbReference>
<dbReference type="GO" id="GO:0005737">
    <property type="term" value="C:cytoplasm"/>
    <property type="evidence" value="ECO:0007669"/>
    <property type="project" value="UniProtKB-SubCell"/>
</dbReference>
<dbReference type="Pfam" id="PF02768">
    <property type="entry name" value="DNA_pol3_beta_3"/>
    <property type="match status" value="1"/>
</dbReference>
<dbReference type="AlphaFoldDB" id="A0A1F5CB19"/>
<dbReference type="Pfam" id="PF00712">
    <property type="entry name" value="DNA_pol3_beta"/>
    <property type="match status" value="1"/>
</dbReference>
<evidence type="ECO:0000256" key="3">
    <source>
        <dbReference type="ARBA" id="ARBA00022490"/>
    </source>
</evidence>
<feature type="domain" description="DNA polymerase III beta sliding clamp N-terminal" evidence="10">
    <location>
        <begin position="1"/>
        <end position="118"/>
    </location>
</feature>
<protein>
    <recommendedName>
        <fullName evidence="9">Beta sliding clamp</fullName>
    </recommendedName>
</protein>
<dbReference type="EMBL" id="MEYV01000013">
    <property type="protein sequence ID" value="OGD40072.1"/>
    <property type="molecule type" value="Genomic_DNA"/>
</dbReference>
<evidence type="ECO:0000256" key="2">
    <source>
        <dbReference type="ARBA" id="ARBA00010752"/>
    </source>
</evidence>
<comment type="subcellular location">
    <subcellularLocation>
        <location evidence="1 9">Cytoplasm</location>
    </subcellularLocation>
</comment>
<dbReference type="PANTHER" id="PTHR30478:SF0">
    <property type="entry name" value="BETA SLIDING CLAMP"/>
    <property type="match status" value="1"/>
</dbReference>
<evidence type="ECO:0000256" key="7">
    <source>
        <dbReference type="ARBA" id="ARBA00022932"/>
    </source>
</evidence>
<name>A0A1F5CB19_9BACT</name>
<keyword evidence="3 9" id="KW-0963">Cytoplasm</keyword>
<dbReference type="GO" id="GO:0003887">
    <property type="term" value="F:DNA-directed DNA polymerase activity"/>
    <property type="evidence" value="ECO:0007669"/>
    <property type="project" value="UniProtKB-UniRule"/>
</dbReference>
<evidence type="ECO:0000256" key="1">
    <source>
        <dbReference type="ARBA" id="ARBA00004496"/>
    </source>
</evidence>
<gene>
    <name evidence="13" type="ORF">A3I30_02500</name>
</gene>
<comment type="subunit">
    <text evidence="9">Forms a ring-shaped head-to-tail homodimer around DNA.</text>
</comment>
<comment type="caution">
    <text evidence="13">The sequence shown here is derived from an EMBL/GenBank/DDBJ whole genome shotgun (WGS) entry which is preliminary data.</text>
</comment>
<reference evidence="13 14" key="1">
    <citation type="journal article" date="2016" name="Nat. Commun.">
        <title>Thousands of microbial genomes shed light on interconnected biogeochemical processes in an aquifer system.</title>
        <authorList>
            <person name="Anantharaman K."/>
            <person name="Brown C.T."/>
            <person name="Hug L.A."/>
            <person name="Sharon I."/>
            <person name="Castelle C.J."/>
            <person name="Probst A.J."/>
            <person name="Thomas B.C."/>
            <person name="Singh A."/>
            <person name="Wilkins M.J."/>
            <person name="Karaoz U."/>
            <person name="Brodie E.L."/>
            <person name="Williams K.H."/>
            <person name="Hubbard S.S."/>
            <person name="Banfield J.F."/>
        </authorList>
    </citation>
    <scope>NUCLEOTIDE SEQUENCE [LARGE SCALE GENOMIC DNA]</scope>
</reference>
<dbReference type="GO" id="GO:0009360">
    <property type="term" value="C:DNA polymerase III complex"/>
    <property type="evidence" value="ECO:0007669"/>
    <property type="project" value="InterPro"/>
</dbReference>
<dbReference type="InterPro" id="IPR022637">
    <property type="entry name" value="DNA_polIII_beta_cen"/>
</dbReference>
<keyword evidence="7 9" id="KW-0239">DNA-directed DNA polymerase</keyword>
<comment type="function">
    <text evidence="9">Confers DNA tethering and processivity to DNA polymerases and other proteins. Acts as a clamp, forming a ring around DNA (a reaction catalyzed by the clamp-loading complex) which diffuses in an ATP-independent manner freely and bidirectionally along dsDNA. Initially characterized for its ability to contact the catalytic subunit of DNA polymerase III (Pol III), a complex, multichain enzyme responsible for most of the replicative synthesis in bacteria; Pol III exhibits 3'-5' exonuclease proofreading activity. The beta chain is required for initiation of replication as well as for processivity of DNA replication.</text>
</comment>
<accession>A0A1F5CB19</accession>
<dbReference type="PIRSF" id="PIRSF000804">
    <property type="entry name" value="DNA_pol_III_b"/>
    <property type="match status" value="1"/>
</dbReference>
<evidence type="ECO:0000313" key="14">
    <source>
        <dbReference type="Proteomes" id="UP000177197"/>
    </source>
</evidence>
<evidence type="ECO:0000259" key="11">
    <source>
        <dbReference type="Pfam" id="PF02767"/>
    </source>
</evidence>
<dbReference type="InterPro" id="IPR022635">
    <property type="entry name" value="DNA_polIII_beta_C"/>
</dbReference>
<feature type="domain" description="DNA polymerase III beta sliding clamp C-terminal" evidence="12">
    <location>
        <begin position="248"/>
        <end position="366"/>
    </location>
</feature>
<dbReference type="Proteomes" id="UP000177197">
    <property type="component" value="Unassembled WGS sequence"/>
</dbReference>
<dbReference type="SUPFAM" id="SSF55979">
    <property type="entry name" value="DNA clamp"/>
    <property type="match status" value="3"/>
</dbReference>
<dbReference type="GO" id="GO:0008408">
    <property type="term" value="F:3'-5' exonuclease activity"/>
    <property type="evidence" value="ECO:0007669"/>
    <property type="project" value="InterPro"/>
</dbReference>
<organism evidence="13 14">
    <name type="scientific">Candidatus Azambacteria bacterium RIFCSPLOWO2_02_FULL_44_14</name>
    <dbReference type="NCBI Taxonomy" id="1797306"/>
    <lineage>
        <taxon>Bacteria</taxon>
        <taxon>Candidatus Azamiibacteriota</taxon>
    </lineage>
</organism>
<dbReference type="GO" id="GO:0006271">
    <property type="term" value="P:DNA strand elongation involved in DNA replication"/>
    <property type="evidence" value="ECO:0007669"/>
    <property type="project" value="TreeGrafter"/>
</dbReference>
<evidence type="ECO:0000259" key="10">
    <source>
        <dbReference type="Pfam" id="PF00712"/>
    </source>
</evidence>
<dbReference type="InterPro" id="IPR001001">
    <property type="entry name" value="DNA_polIII_beta"/>
</dbReference>
<dbReference type="SMART" id="SM00480">
    <property type="entry name" value="POL3Bc"/>
    <property type="match status" value="1"/>
</dbReference>
<dbReference type="InterPro" id="IPR022634">
    <property type="entry name" value="DNA_polIII_beta_N"/>
</dbReference>
<keyword evidence="6 9" id="KW-0235">DNA replication</keyword>
<evidence type="ECO:0000256" key="4">
    <source>
        <dbReference type="ARBA" id="ARBA00022679"/>
    </source>
</evidence>
<feature type="domain" description="DNA polymerase III beta sliding clamp central" evidence="11">
    <location>
        <begin position="128"/>
        <end position="244"/>
    </location>
</feature>
<dbReference type="CDD" id="cd00140">
    <property type="entry name" value="beta_clamp"/>
    <property type="match status" value="1"/>
</dbReference>